<accession>V5G8X1</accession>
<dbReference type="EMBL" id="BAUL01000244">
    <property type="protein sequence ID" value="GAD98441.1"/>
    <property type="molecule type" value="Genomic_DNA"/>
</dbReference>
<evidence type="ECO:0000313" key="3">
    <source>
        <dbReference type="Proteomes" id="UP000018001"/>
    </source>
</evidence>
<feature type="region of interest" description="Disordered" evidence="1">
    <location>
        <begin position="81"/>
        <end position="152"/>
    </location>
</feature>
<dbReference type="OrthoDB" id="5394557at2759"/>
<feature type="region of interest" description="Disordered" evidence="1">
    <location>
        <begin position="234"/>
        <end position="256"/>
    </location>
</feature>
<sequence length="311" mass="34026">MTAQPIQSPDYPLSNSSITQRYCEYPDITGLSYFSPTFARSQVRTLYPDQGLLSPLAQTDYPCPESSHTPLTTEIPPLFPALDSLSNGQGYDRTLPDPTSRGHLSNNTMTAASSSELLPSSILASDTNGKSRNRWPSQNETSPRSQASSRTISTITDMVNPMSHMKSTSSTTHDVIFKYMTMDNSAPLAPATLNTYGESANNVDEFHAPTDIDLTRSLSRDDDSQVSVDSCSAHTYGYSTSENSGRRRRVRASPSSNTLVNGLEYTRVRHPDNPISLPPYDWVHPGTGVDFRATSDIHKTSIPSVSNTSGY</sequence>
<reference evidence="3" key="1">
    <citation type="journal article" date="2014" name="Genome Announc.">
        <title>Draft genome sequence of the formaldehyde-resistant fungus Byssochlamys spectabilis No. 5 (anamorph Paecilomyces variotii No. 5) (NBRC109023).</title>
        <authorList>
            <person name="Oka T."/>
            <person name="Ekino K."/>
            <person name="Fukuda K."/>
            <person name="Nomura Y."/>
        </authorList>
    </citation>
    <scope>NUCLEOTIDE SEQUENCE [LARGE SCALE GENOMIC DNA]</scope>
    <source>
        <strain evidence="3">No. 5 / NBRC 109023</strain>
    </source>
</reference>
<proteinExistence type="predicted"/>
<dbReference type="Proteomes" id="UP000018001">
    <property type="component" value="Unassembled WGS sequence"/>
</dbReference>
<evidence type="ECO:0000313" key="2">
    <source>
        <dbReference type="EMBL" id="GAD98441.1"/>
    </source>
</evidence>
<dbReference type="InParanoid" id="V5G8X1"/>
<feature type="compositionally biased region" description="Polar residues" evidence="1">
    <location>
        <begin position="102"/>
        <end position="152"/>
    </location>
</feature>
<gene>
    <name evidence="2" type="ORF">PVAR5_7135</name>
</gene>
<comment type="caution">
    <text evidence="2">The sequence shown here is derived from an EMBL/GenBank/DDBJ whole genome shotgun (WGS) entry which is preliminary data.</text>
</comment>
<organism evidence="2 3">
    <name type="scientific">Byssochlamys spectabilis (strain No. 5 / NBRC 109023)</name>
    <name type="common">Paecilomyces variotii</name>
    <dbReference type="NCBI Taxonomy" id="1356009"/>
    <lineage>
        <taxon>Eukaryota</taxon>
        <taxon>Fungi</taxon>
        <taxon>Dikarya</taxon>
        <taxon>Ascomycota</taxon>
        <taxon>Pezizomycotina</taxon>
        <taxon>Eurotiomycetes</taxon>
        <taxon>Eurotiomycetidae</taxon>
        <taxon>Eurotiales</taxon>
        <taxon>Thermoascaceae</taxon>
        <taxon>Paecilomyces</taxon>
    </lineage>
</organism>
<dbReference type="eggNOG" id="ENOG502S7RA">
    <property type="taxonomic scope" value="Eukaryota"/>
</dbReference>
<dbReference type="AlphaFoldDB" id="V5G8X1"/>
<keyword evidence="3" id="KW-1185">Reference proteome</keyword>
<evidence type="ECO:0000256" key="1">
    <source>
        <dbReference type="SAM" id="MobiDB-lite"/>
    </source>
</evidence>
<protein>
    <submittedName>
        <fullName evidence="2">Streptococcal hemagglutinin protein, putative</fullName>
    </submittedName>
</protein>
<dbReference type="HOGENOM" id="CLU_894274_0_0_1"/>
<name>V5G8X1_BYSSN</name>